<dbReference type="OrthoDB" id="5459937at2"/>
<protein>
    <submittedName>
        <fullName evidence="6">GNAT family N-acetyltransferase</fullName>
    </submittedName>
</protein>
<organism evidence="6 7">
    <name type="scientific">Photobacterium proteolyticum</name>
    <dbReference type="NCBI Taxonomy" id="1903952"/>
    <lineage>
        <taxon>Bacteria</taxon>
        <taxon>Pseudomonadati</taxon>
        <taxon>Pseudomonadota</taxon>
        <taxon>Gammaproteobacteria</taxon>
        <taxon>Vibrionales</taxon>
        <taxon>Vibrionaceae</taxon>
        <taxon>Photobacterium</taxon>
    </lineage>
</organism>
<dbReference type="Proteomes" id="UP000186905">
    <property type="component" value="Unassembled WGS sequence"/>
</dbReference>
<sequence>MKFISCNFDSHANEILTILNDAIINSTALYDYKPRTMDNMVSWFKSKEEADYPVIGAIDEHGRLMGFATYGRFREQPAFKYTVEHSVYLHPDFRGRGVGKALMKELIQWAKQQDYHAIIGAIDMENQGSIYLHQRLGFTHSGTIQQAGFKFGRWLDLGFYQLVLNTPSCPVDG</sequence>
<evidence type="ECO:0000256" key="1">
    <source>
        <dbReference type="ARBA" id="ARBA00022679"/>
    </source>
</evidence>
<dbReference type="FunFam" id="3.40.630.30:FF:000026">
    <property type="entry name" value="Phosphinothricin acetyltransferase"/>
    <property type="match status" value="1"/>
</dbReference>
<evidence type="ECO:0000313" key="6">
    <source>
        <dbReference type="EMBL" id="OLQ80522.1"/>
    </source>
</evidence>
<dbReference type="PANTHER" id="PTHR43072:SF23">
    <property type="entry name" value="UPF0039 PROTEIN C11D3.02C"/>
    <property type="match status" value="1"/>
</dbReference>
<dbReference type="PROSITE" id="PS51186">
    <property type="entry name" value="GNAT"/>
    <property type="match status" value="1"/>
</dbReference>
<keyword evidence="2" id="KW-0012">Acyltransferase</keyword>
<evidence type="ECO:0000313" key="7">
    <source>
        <dbReference type="Proteomes" id="UP000186905"/>
    </source>
</evidence>
<gene>
    <name evidence="6" type="ORF">BIT28_15720</name>
</gene>
<dbReference type="Pfam" id="PF00583">
    <property type="entry name" value="Acetyltransf_1"/>
    <property type="match status" value="1"/>
</dbReference>
<dbReference type="Gene3D" id="3.40.630.30">
    <property type="match status" value="1"/>
</dbReference>
<dbReference type="PANTHER" id="PTHR43072">
    <property type="entry name" value="N-ACETYLTRANSFERASE"/>
    <property type="match status" value="1"/>
</dbReference>
<dbReference type="STRING" id="1903952.BIT28_15720"/>
<name>A0A1Q9GZB6_9GAMM</name>
<comment type="caution">
    <text evidence="6">The sequence shown here is derived from an EMBL/GenBank/DDBJ whole genome shotgun (WGS) entry which is preliminary data.</text>
</comment>
<proteinExistence type="predicted"/>
<feature type="domain" description="N-acetyltransferase" evidence="5">
    <location>
        <begin position="16"/>
        <end position="167"/>
    </location>
</feature>
<evidence type="ECO:0000259" key="5">
    <source>
        <dbReference type="PROSITE" id="PS51186"/>
    </source>
</evidence>
<evidence type="ECO:0000256" key="2">
    <source>
        <dbReference type="ARBA" id="ARBA00023315"/>
    </source>
</evidence>
<comment type="catalytic activity">
    <reaction evidence="3">
        <text>L-methionine sulfoximine + acetyl-CoA = N-acetyl-L-methionine sulfoximine + CoA + H(+)</text>
        <dbReference type="Rhea" id="RHEA:47660"/>
        <dbReference type="ChEBI" id="CHEBI:15378"/>
        <dbReference type="ChEBI" id="CHEBI:57287"/>
        <dbReference type="ChEBI" id="CHEBI:57288"/>
        <dbReference type="ChEBI" id="CHEBI:87826"/>
        <dbReference type="ChEBI" id="CHEBI:87827"/>
    </reaction>
</comment>
<dbReference type="CDD" id="cd04301">
    <property type="entry name" value="NAT_SF"/>
    <property type="match status" value="1"/>
</dbReference>
<dbReference type="InterPro" id="IPR016181">
    <property type="entry name" value="Acyl_CoA_acyltransferase"/>
</dbReference>
<keyword evidence="7" id="KW-1185">Reference proteome</keyword>
<evidence type="ECO:0000256" key="3">
    <source>
        <dbReference type="ARBA" id="ARBA00050603"/>
    </source>
</evidence>
<dbReference type="EMBL" id="MJIL01000046">
    <property type="protein sequence ID" value="OLQ80522.1"/>
    <property type="molecule type" value="Genomic_DNA"/>
</dbReference>
<reference evidence="6 7" key="1">
    <citation type="submission" date="2016-09" db="EMBL/GenBank/DDBJ databases">
        <title>Photobacterium proteolyticum sp. nov. a protease producing bacterium isolated from ocean sediments of Laizhou Bay.</title>
        <authorList>
            <person name="Li Y."/>
        </authorList>
    </citation>
    <scope>NUCLEOTIDE SEQUENCE [LARGE SCALE GENOMIC DNA]</scope>
    <source>
        <strain evidence="6 7">13-12</strain>
    </source>
</reference>
<evidence type="ECO:0000256" key="4">
    <source>
        <dbReference type="ARBA" id="ARBA00051334"/>
    </source>
</evidence>
<accession>A0A1Q9GZB6</accession>
<keyword evidence="1 6" id="KW-0808">Transferase</keyword>
<comment type="catalytic activity">
    <reaction evidence="4">
        <text>L-methionine sulfone + acetyl-CoA = N-acetyl-L-methionine sulfone + CoA + H(+)</text>
        <dbReference type="Rhea" id="RHEA:47656"/>
        <dbReference type="ChEBI" id="CHEBI:15378"/>
        <dbReference type="ChEBI" id="CHEBI:57287"/>
        <dbReference type="ChEBI" id="CHEBI:57288"/>
        <dbReference type="ChEBI" id="CHEBI:87824"/>
        <dbReference type="ChEBI" id="CHEBI:87825"/>
    </reaction>
</comment>
<dbReference type="SUPFAM" id="SSF55729">
    <property type="entry name" value="Acyl-CoA N-acyltransferases (Nat)"/>
    <property type="match status" value="1"/>
</dbReference>
<dbReference type="GO" id="GO:0016747">
    <property type="term" value="F:acyltransferase activity, transferring groups other than amino-acyl groups"/>
    <property type="evidence" value="ECO:0007669"/>
    <property type="project" value="InterPro"/>
</dbReference>
<dbReference type="AlphaFoldDB" id="A0A1Q9GZB6"/>
<dbReference type="InterPro" id="IPR000182">
    <property type="entry name" value="GNAT_dom"/>
</dbReference>
<dbReference type="RefSeq" id="WP_075762242.1">
    <property type="nucleotide sequence ID" value="NZ_MJIL01000046.1"/>
</dbReference>